<organism evidence="2 3">
    <name type="scientific">Actinoplanes sichuanensis</name>
    <dbReference type="NCBI Taxonomy" id="512349"/>
    <lineage>
        <taxon>Bacteria</taxon>
        <taxon>Bacillati</taxon>
        <taxon>Actinomycetota</taxon>
        <taxon>Actinomycetes</taxon>
        <taxon>Micromonosporales</taxon>
        <taxon>Micromonosporaceae</taxon>
        <taxon>Actinoplanes</taxon>
    </lineage>
</organism>
<evidence type="ECO:0008006" key="4">
    <source>
        <dbReference type="Google" id="ProtNLM"/>
    </source>
</evidence>
<dbReference type="Gene3D" id="2.120.10.30">
    <property type="entry name" value="TolB, C-terminal domain"/>
    <property type="match status" value="3"/>
</dbReference>
<protein>
    <recommendedName>
        <fullName evidence="4">Sugar lactone lactonase YvrE</fullName>
    </recommendedName>
</protein>
<dbReference type="InterPro" id="IPR011042">
    <property type="entry name" value="6-blade_b-propeller_TolB-like"/>
</dbReference>
<dbReference type="SUPFAM" id="SSF63829">
    <property type="entry name" value="Calcium-dependent phosphotriesterase"/>
    <property type="match status" value="1"/>
</dbReference>
<dbReference type="SUPFAM" id="SSF63825">
    <property type="entry name" value="YWTD domain"/>
    <property type="match status" value="1"/>
</dbReference>
<dbReference type="Proteomes" id="UP001597183">
    <property type="component" value="Unassembled WGS sequence"/>
</dbReference>
<accession>A0ABW4ARE8</accession>
<feature type="region of interest" description="Disordered" evidence="1">
    <location>
        <begin position="1"/>
        <end position="21"/>
    </location>
</feature>
<evidence type="ECO:0000313" key="3">
    <source>
        <dbReference type="Proteomes" id="UP001597183"/>
    </source>
</evidence>
<dbReference type="PANTHER" id="PTHR40274">
    <property type="entry name" value="VIRGINIAMYCIN B LYASE"/>
    <property type="match status" value="1"/>
</dbReference>
<evidence type="ECO:0000313" key="2">
    <source>
        <dbReference type="EMBL" id="MFD1373148.1"/>
    </source>
</evidence>
<keyword evidence="3" id="KW-1185">Reference proteome</keyword>
<dbReference type="EMBL" id="JBHTMK010000064">
    <property type="protein sequence ID" value="MFD1373148.1"/>
    <property type="molecule type" value="Genomic_DNA"/>
</dbReference>
<sequence>MTLSFSVRRTTSPSPLRGSNGVAFGPDGRLHVAQFLAGQISAVDLATGDVEVIVAPGGPIESPDDLAFGPDGSMYITDLVPGRVWRRAADGTLELAADELRAPNGITFAGDRLFVNEMVPAGRLLELGATRRTLTDELAMGNAMQLGPDGYLYYPHMLTGEVHRIGLDGGAPELVADQLPGPVAVRFDRGGALLVLSRDAAGTITRLDGGRRTTLTTGIVGMDNAACDDENRLFVSSYATGGITEVRPDGRTRDVVPRGLTGPYGVTVDLGGRVHVADHYGFAADDGVELSTFVHGIAADGDRLHLTSQYGQVRSYDRVTRETRSRVTGLDQPLGVAVGPDATVVVAEAGAGRVVAIDEDDTVSVLADGFGRPAAVAFDADGSCYVSDEEHGTVHRVGHGVIVEGLDAPQGLAIHGEHLFVVETGQGRVCVVDLESAQRVTAFDVPVSTNARTESSLFAHGVPGIPAAFAGLAAGPQALYLAAEGAVLEIAPAEKP</sequence>
<reference evidence="3" key="1">
    <citation type="journal article" date="2019" name="Int. J. Syst. Evol. Microbiol.">
        <title>The Global Catalogue of Microorganisms (GCM) 10K type strain sequencing project: providing services to taxonomists for standard genome sequencing and annotation.</title>
        <authorList>
            <consortium name="The Broad Institute Genomics Platform"/>
            <consortium name="The Broad Institute Genome Sequencing Center for Infectious Disease"/>
            <person name="Wu L."/>
            <person name="Ma J."/>
        </authorList>
    </citation>
    <scope>NUCLEOTIDE SEQUENCE [LARGE SCALE GENOMIC DNA]</scope>
    <source>
        <strain evidence="3">CCM 7526</strain>
    </source>
</reference>
<dbReference type="RefSeq" id="WP_317796890.1">
    <property type="nucleotide sequence ID" value="NZ_AP028461.1"/>
</dbReference>
<dbReference type="InterPro" id="IPR051344">
    <property type="entry name" value="Vgb"/>
</dbReference>
<evidence type="ECO:0000256" key="1">
    <source>
        <dbReference type="SAM" id="MobiDB-lite"/>
    </source>
</evidence>
<feature type="compositionally biased region" description="Polar residues" evidence="1">
    <location>
        <begin position="1"/>
        <end position="14"/>
    </location>
</feature>
<comment type="caution">
    <text evidence="2">The sequence shown here is derived from an EMBL/GenBank/DDBJ whole genome shotgun (WGS) entry which is preliminary data.</text>
</comment>
<gene>
    <name evidence="2" type="ORF">ACFQ5G_48135</name>
</gene>
<name>A0ABW4ARE8_9ACTN</name>
<dbReference type="PANTHER" id="PTHR40274:SF4">
    <property type="entry name" value="BLL1406 PROTEIN"/>
    <property type="match status" value="1"/>
</dbReference>
<proteinExistence type="predicted"/>